<dbReference type="InterPro" id="IPR020845">
    <property type="entry name" value="AMP-binding_CS"/>
</dbReference>
<sequence length="559" mass="62152">MTLYTNLLDRAKVDDGSRPMFGSRQVDPATGSVGDYEWCTFAEFLGHVSDTAAGMKRALGLKRHDMVDVFSRTQYEWTLVEQSCNRMAHTLVPLYDSLGPHTVPYILNHTEMRVVFCAKQQTATLLRCLPECPHLKTIVQYESNLDGGQVEEAKGRGVEIWSLEEVVSAGKNHPAEADPPKPEDLSTICYTSGTTGSPKGVLVTHANFGSAVNAYRPLLRASRDDVYFSFLSLPQVAERFIHAMMITEGAAIGYYHGNVACFLEDVQELHPTIFAAVPRLMNRIFDQIKHQAAASGDSNQSKYFYYALNEKKRLNLLKHSKYDAELFDRFKPVLGGRVRRILTEVINDFCKAARLAKEAGFDGVDIHAANGYLPDTFLQSATNTRTDKYGGSIENRARFLLELVEALQKEWPADRIGLRLSPNGFYGDTGSADNHDMCCYVADKLSKYGLAYLATLDGFGFGFQDKGPLTKPFDVKKNFRGTVMAANSYSRDTAEGVLLSGAADLVGFGRPYISNPDLAERFYNDYPLNEPAGYETWFGTRMPGPSGYIDFPAYNADSK</sequence>
<dbReference type="GO" id="GO:0004467">
    <property type="term" value="F:long-chain fatty acid-CoA ligase activity"/>
    <property type="evidence" value="ECO:0007669"/>
    <property type="project" value="TreeGrafter"/>
</dbReference>
<dbReference type="GO" id="GO:0005524">
    <property type="term" value="F:ATP binding"/>
    <property type="evidence" value="ECO:0007669"/>
    <property type="project" value="UniProtKB-KW"/>
</dbReference>
<dbReference type="Gene3D" id="3.20.20.70">
    <property type="entry name" value="Aldolase class I"/>
    <property type="match status" value="1"/>
</dbReference>
<dbReference type="PROSITE" id="PS00455">
    <property type="entry name" value="AMP_BINDING"/>
    <property type="match status" value="1"/>
</dbReference>
<protein>
    <submittedName>
        <fullName evidence="5">Unnamed protein product</fullName>
    </submittedName>
</protein>
<feature type="domain" description="AMP-dependent synthetase/ligase" evidence="3">
    <location>
        <begin position="33"/>
        <end position="336"/>
    </location>
</feature>
<dbReference type="SUPFAM" id="SSF56801">
    <property type="entry name" value="Acetyl-CoA synthetase-like"/>
    <property type="match status" value="1"/>
</dbReference>
<dbReference type="GO" id="GO:0005783">
    <property type="term" value="C:endoplasmic reticulum"/>
    <property type="evidence" value="ECO:0007669"/>
    <property type="project" value="TreeGrafter"/>
</dbReference>
<dbReference type="Pfam" id="PF00501">
    <property type="entry name" value="AMP-binding"/>
    <property type="match status" value="1"/>
</dbReference>
<dbReference type="InterPro" id="IPR000873">
    <property type="entry name" value="AMP-dep_synth/lig_dom"/>
</dbReference>
<keyword evidence="1" id="KW-0547">Nucleotide-binding</keyword>
<dbReference type="InterPro" id="IPR042099">
    <property type="entry name" value="ANL_N_sf"/>
</dbReference>
<dbReference type="PANTHER" id="PTHR43272">
    <property type="entry name" value="LONG-CHAIN-FATTY-ACID--COA LIGASE"/>
    <property type="match status" value="1"/>
</dbReference>
<keyword evidence="2" id="KW-0067">ATP-binding</keyword>
<dbReference type="GO" id="GO:0010181">
    <property type="term" value="F:FMN binding"/>
    <property type="evidence" value="ECO:0007669"/>
    <property type="project" value="InterPro"/>
</dbReference>
<comment type="caution">
    <text evidence="5">The sequence shown here is derived from an EMBL/GenBank/DDBJ whole genome shotgun (WGS) entry which is preliminary data.</text>
</comment>
<accession>A0A9W6XAU5</accession>
<name>A0A9W6XAU5_9STRA</name>
<dbReference type="InterPro" id="IPR001155">
    <property type="entry name" value="OxRdtase_FMN_N"/>
</dbReference>
<feature type="domain" description="NADH:flavin oxidoreductase/NADH oxidase N-terminal" evidence="4">
    <location>
        <begin position="342"/>
        <end position="527"/>
    </location>
</feature>
<dbReference type="OrthoDB" id="1663137at2759"/>
<dbReference type="Pfam" id="PF00724">
    <property type="entry name" value="Oxidored_FMN"/>
    <property type="match status" value="1"/>
</dbReference>
<dbReference type="Proteomes" id="UP001165121">
    <property type="component" value="Unassembled WGS sequence"/>
</dbReference>
<dbReference type="SUPFAM" id="SSF51395">
    <property type="entry name" value="FMN-linked oxidoreductases"/>
    <property type="match status" value="1"/>
</dbReference>
<dbReference type="EMBL" id="BSXT01000835">
    <property type="protein sequence ID" value="GMF34863.1"/>
    <property type="molecule type" value="Genomic_DNA"/>
</dbReference>
<gene>
    <name evidence="5" type="ORF">Pfra01_000907200</name>
</gene>
<evidence type="ECO:0000313" key="6">
    <source>
        <dbReference type="Proteomes" id="UP001165121"/>
    </source>
</evidence>
<dbReference type="GO" id="GO:0016491">
    <property type="term" value="F:oxidoreductase activity"/>
    <property type="evidence" value="ECO:0007669"/>
    <property type="project" value="InterPro"/>
</dbReference>
<dbReference type="AlphaFoldDB" id="A0A9W6XAU5"/>
<proteinExistence type="predicted"/>
<evidence type="ECO:0000259" key="3">
    <source>
        <dbReference type="Pfam" id="PF00501"/>
    </source>
</evidence>
<dbReference type="Gene3D" id="3.40.50.12780">
    <property type="entry name" value="N-terminal domain of ligase-like"/>
    <property type="match status" value="1"/>
</dbReference>
<dbReference type="InterPro" id="IPR013785">
    <property type="entry name" value="Aldolase_TIM"/>
</dbReference>
<evidence type="ECO:0000256" key="2">
    <source>
        <dbReference type="ARBA" id="ARBA00022840"/>
    </source>
</evidence>
<dbReference type="PANTHER" id="PTHR43272:SF33">
    <property type="entry name" value="AMP-BINDING DOMAIN-CONTAINING PROTEIN-RELATED"/>
    <property type="match status" value="1"/>
</dbReference>
<evidence type="ECO:0000313" key="5">
    <source>
        <dbReference type="EMBL" id="GMF34863.1"/>
    </source>
</evidence>
<dbReference type="GO" id="GO:0016020">
    <property type="term" value="C:membrane"/>
    <property type="evidence" value="ECO:0007669"/>
    <property type="project" value="TreeGrafter"/>
</dbReference>
<organism evidence="5 6">
    <name type="scientific">Phytophthora fragariaefolia</name>
    <dbReference type="NCBI Taxonomy" id="1490495"/>
    <lineage>
        <taxon>Eukaryota</taxon>
        <taxon>Sar</taxon>
        <taxon>Stramenopiles</taxon>
        <taxon>Oomycota</taxon>
        <taxon>Peronosporomycetes</taxon>
        <taxon>Peronosporales</taxon>
        <taxon>Peronosporaceae</taxon>
        <taxon>Phytophthora</taxon>
    </lineage>
</organism>
<evidence type="ECO:0000256" key="1">
    <source>
        <dbReference type="ARBA" id="ARBA00022741"/>
    </source>
</evidence>
<evidence type="ECO:0000259" key="4">
    <source>
        <dbReference type="Pfam" id="PF00724"/>
    </source>
</evidence>
<reference evidence="5" key="1">
    <citation type="submission" date="2023-04" db="EMBL/GenBank/DDBJ databases">
        <title>Phytophthora fragariaefolia NBRC 109709.</title>
        <authorList>
            <person name="Ichikawa N."/>
            <person name="Sato H."/>
            <person name="Tonouchi N."/>
        </authorList>
    </citation>
    <scope>NUCLEOTIDE SEQUENCE</scope>
    <source>
        <strain evidence="5">NBRC 109709</strain>
    </source>
</reference>
<keyword evidence="6" id="KW-1185">Reference proteome</keyword>